<protein>
    <recommendedName>
        <fullName evidence="5">2-C-methyl-D-erythritol 4-phosphate cytidylyltransferase</fullName>
    </recommendedName>
</protein>
<dbReference type="InterPro" id="IPR034683">
    <property type="entry name" value="IspD/TarI"/>
</dbReference>
<dbReference type="SUPFAM" id="SSF53448">
    <property type="entry name" value="Nucleotide-diphospho-sugar transferases"/>
    <property type="match status" value="1"/>
</dbReference>
<comment type="caution">
    <text evidence="3">The sequence shown here is derived from an EMBL/GenBank/DDBJ whole genome shotgun (WGS) entry which is preliminary data.</text>
</comment>
<keyword evidence="4" id="KW-1185">Reference proteome</keyword>
<dbReference type="Pfam" id="PF01128">
    <property type="entry name" value="IspD"/>
    <property type="match status" value="1"/>
</dbReference>
<sequence>MSGTPSDPLVDPSEEFLRRVDALGAVLETGRGSLPFALVHGEPLVACAAWALGAAGVEAVDLGTPWEALVEDGRCLVLHDALCPLTPPAFVVECVEQAEAHGAVVVGVRPVTDTVKALVATPAGDDLGETVDRTSLRQVVSPVVLPPVVVASLDGLPTTDLPRLATELAQRFPVAVREAPAEARRVAGLDDVRLLEALTAAPRRPRRPPGT</sequence>
<evidence type="ECO:0008006" key="5">
    <source>
        <dbReference type="Google" id="ProtNLM"/>
    </source>
</evidence>
<dbReference type="EMBL" id="WUEK01000005">
    <property type="protein sequence ID" value="MXG90007.1"/>
    <property type="molecule type" value="Genomic_DNA"/>
</dbReference>
<evidence type="ECO:0000313" key="3">
    <source>
        <dbReference type="EMBL" id="MXG90007.1"/>
    </source>
</evidence>
<evidence type="ECO:0000256" key="1">
    <source>
        <dbReference type="ARBA" id="ARBA00022679"/>
    </source>
</evidence>
<evidence type="ECO:0000256" key="2">
    <source>
        <dbReference type="ARBA" id="ARBA00022695"/>
    </source>
</evidence>
<evidence type="ECO:0000313" key="4">
    <source>
        <dbReference type="Proteomes" id="UP000473325"/>
    </source>
</evidence>
<keyword evidence="2" id="KW-0548">Nucleotidyltransferase</keyword>
<name>A0A6L7ERD0_9ACTN</name>
<dbReference type="GO" id="GO:0070567">
    <property type="term" value="F:cytidylyltransferase activity"/>
    <property type="evidence" value="ECO:0007669"/>
    <property type="project" value="InterPro"/>
</dbReference>
<dbReference type="AlphaFoldDB" id="A0A6L7ERD0"/>
<gene>
    <name evidence="3" type="ORF">GRQ65_10630</name>
</gene>
<organism evidence="3 4">
    <name type="scientific">Nocardioides flavescens</name>
    <dbReference type="NCBI Taxonomy" id="2691959"/>
    <lineage>
        <taxon>Bacteria</taxon>
        <taxon>Bacillati</taxon>
        <taxon>Actinomycetota</taxon>
        <taxon>Actinomycetes</taxon>
        <taxon>Propionibacteriales</taxon>
        <taxon>Nocardioidaceae</taxon>
        <taxon>Nocardioides</taxon>
    </lineage>
</organism>
<reference evidence="3 4" key="1">
    <citation type="submission" date="2019-12" db="EMBL/GenBank/DDBJ databases">
        <authorList>
            <person name="Kun Z."/>
        </authorList>
    </citation>
    <scope>NUCLEOTIDE SEQUENCE [LARGE SCALE GENOMIC DNA]</scope>
    <source>
        <strain evidence="3 4">YIM 123512</strain>
    </source>
</reference>
<keyword evidence="1" id="KW-0808">Transferase</keyword>
<dbReference type="Gene3D" id="3.90.550.10">
    <property type="entry name" value="Spore Coat Polysaccharide Biosynthesis Protein SpsA, Chain A"/>
    <property type="match status" value="1"/>
</dbReference>
<dbReference type="Proteomes" id="UP000473325">
    <property type="component" value="Unassembled WGS sequence"/>
</dbReference>
<proteinExistence type="predicted"/>
<accession>A0A6L7ERD0</accession>
<dbReference type="InterPro" id="IPR029044">
    <property type="entry name" value="Nucleotide-diphossugar_trans"/>
</dbReference>